<accession>A0ABW3FHX4</accession>
<dbReference type="PANTHER" id="PTHR47354">
    <property type="entry name" value="NADH OXIDOREDUCTASE HCR"/>
    <property type="match status" value="1"/>
</dbReference>
<evidence type="ECO:0000259" key="2">
    <source>
        <dbReference type="PROSITE" id="PS51384"/>
    </source>
</evidence>
<dbReference type="Proteomes" id="UP001597101">
    <property type="component" value="Unassembled WGS sequence"/>
</dbReference>
<dbReference type="InterPro" id="IPR012675">
    <property type="entry name" value="Beta-grasp_dom_sf"/>
</dbReference>
<comment type="caution">
    <text evidence="3">The sequence shown here is derived from an EMBL/GenBank/DDBJ whole genome shotgun (WGS) entry which is preliminary data.</text>
</comment>
<dbReference type="SUPFAM" id="SSF52343">
    <property type="entry name" value="Ferredoxin reductase-like, C-terminal NADP-linked domain"/>
    <property type="match status" value="1"/>
</dbReference>
<dbReference type="InterPro" id="IPR017927">
    <property type="entry name" value="FAD-bd_FR_type"/>
</dbReference>
<feature type="domain" description="FAD-binding FR-type" evidence="2">
    <location>
        <begin position="84"/>
        <end position="185"/>
    </location>
</feature>
<dbReference type="InterPro" id="IPR050415">
    <property type="entry name" value="MRET"/>
</dbReference>
<keyword evidence="4" id="KW-1185">Reference proteome</keyword>
<gene>
    <name evidence="3" type="ORF">ACFQ14_08385</name>
</gene>
<dbReference type="InterPro" id="IPR039261">
    <property type="entry name" value="FNR_nucleotide-bd"/>
</dbReference>
<evidence type="ECO:0000313" key="3">
    <source>
        <dbReference type="EMBL" id="MFD0916421.1"/>
    </source>
</evidence>
<dbReference type="EMBL" id="JBHTJV010000005">
    <property type="protein sequence ID" value="MFD0916421.1"/>
    <property type="molecule type" value="Genomic_DNA"/>
</dbReference>
<evidence type="ECO:0000313" key="4">
    <source>
        <dbReference type="Proteomes" id="UP001597101"/>
    </source>
</evidence>
<dbReference type="Gene3D" id="2.40.30.10">
    <property type="entry name" value="Translation factors"/>
    <property type="match status" value="1"/>
</dbReference>
<dbReference type="Gene3D" id="3.40.50.80">
    <property type="entry name" value="Nucleotide-binding domain of ferredoxin-NADP reductase (FNR) module"/>
    <property type="match status" value="1"/>
</dbReference>
<dbReference type="CDD" id="cd00207">
    <property type="entry name" value="fer2"/>
    <property type="match status" value="1"/>
</dbReference>
<organism evidence="3 4">
    <name type="scientific">Pseudahrensia aquimaris</name>
    <dbReference type="NCBI Taxonomy" id="744461"/>
    <lineage>
        <taxon>Bacteria</taxon>
        <taxon>Pseudomonadati</taxon>
        <taxon>Pseudomonadota</taxon>
        <taxon>Alphaproteobacteria</taxon>
        <taxon>Hyphomicrobiales</taxon>
        <taxon>Ahrensiaceae</taxon>
        <taxon>Pseudahrensia</taxon>
    </lineage>
</organism>
<dbReference type="PANTHER" id="PTHR47354:SF5">
    <property type="entry name" value="PROTEIN RFBI"/>
    <property type="match status" value="1"/>
</dbReference>
<dbReference type="InterPro" id="IPR036010">
    <property type="entry name" value="2Fe-2S_ferredoxin-like_sf"/>
</dbReference>
<reference evidence="4" key="1">
    <citation type="journal article" date="2019" name="Int. J. Syst. Evol. Microbiol.">
        <title>The Global Catalogue of Microorganisms (GCM) 10K type strain sequencing project: providing services to taxonomists for standard genome sequencing and annotation.</title>
        <authorList>
            <consortium name="The Broad Institute Genomics Platform"/>
            <consortium name="The Broad Institute Genome Sequencing Center for Infectious Disease"/>
            <person name="Wu L."/>
            <person name="Ma J."/>
        </authorList>
    </citation>
    <scope>NUCLEOTIDE SEQUENCE [LARGE SCALE GENOMIC DNA]</scope>
    <source>
        <strain evidence="4">CCUG 60023</strain>
    </source>
</reference>
<dbReference type="Pfam" id="PF00175">
    <property type="entry name" value="NAD_binding_1"/>
    <property type="match status" value="1"/>
</dbReference>
<dbReference type="InterPro" id="IPR001433">
    <property type="entry name" value="OxRdtase_FAD/NAD-bd"/>
</dbReference>
<dbReference type="PROSITE" id="PS51384">
    <property type="entry name" value="FAD_FR"/>
    <property type="match status" value="1"/>
</dbReference>
<dbReference type="SUPFAM" id="SSF63380">
    <property type="entry name" value="Riboflavin synthase domain-like"/>
    <property type="match status" value="1"/>
</dbReference>
<dbReference type="PROSITE" id="PS51085">
    <property type="entry name" value="2FE2S_FER_2"/>
    <property type="match status" value="1"/>
</dbReference>
<dbReference type="PRINTS" id="PR00410">
    <property type="entry name" value="PHEHYDRXLASE"/>
</dbReference>
<dbReference type="RefSeq" id="WP_377212275.1">
    <property type="nucleotide sequence ID" value="NZ_JBHTJV010000005.1"/>
</dbReference>
<sequence length="330" mass="35378">MHSTLNFNGKIVPAERGETLVDAALSAGILVPHDCATGQCETCRVRVVHGAVEANNTNYGDTVLACQARVSGDATITFDEALPVERRHGQIETIHALSDDVLEITTRLNEPLLHRPGQYAKIAFNGFPPREYSFSAPVGDTDQPDQAIFHIKRLANGRVSSQFGKAIEVGHALRIEGPYGSAYLREAEDGPLVLASTGTGFAPIWSLARSVVKSGSARQVSLITGVHNPSSIYMMPALRWLAENSRANIVLTARSASDERTFSGTPDQHLPSLNNETSIHVAGNPRVVTSTQQLAAQAGARCYADPFTASQGKSGLIDRLRGWSGLSGRL</sequence>
<dbReference type="Pfam" id="PF00111">
    <property type="entry name" value="Fer2"/>
    <property type="match status" value="1"/>
</dbReference>
<dbReference type="InterPro" id="IPR008333">
    <property type="entry name" value="Cbr1-like_FAD-bd_dom"/>
</dbReference>
<evidence type="ECO:0000259" key="1">
    <source>
        <dbReference type="PROSITE" id="PS51085"/>
    </source>
</evidence>
<dbReference type="Pfam" id="PF00970">
    <property type="entry name" value="FAD_binding_6"/>
    <property type="match status" value="1"/>
</dbReference>
<feature type="domain" description="2Fe-2S ferredoxin-type" evidence="1">
    <location>
        <begin position="1"/>
        <end position="82"/>
    </location>
</feature>
<dbReference type="InterPro" id="IPR001041">
    <property type="entry name" value="2Fe-2S_ferredoxin-type"/>
</dbReference>
<proteinExistence type="predicted"/>
<name>A0ABW3FHX4_9HYPH</name>
<dbReference type="Gene3D" id="3.10.20.30">
    <property type="match status" value="1"/>
</dbReference>
<dbReference type="InterPro" id="IPR017938">
    <property type="entry name" value="Riboflavin_synthase-like_b-brl"/>
</dbReference>
<dbReference type="SUPFAM" id="SSF54292">
    <property type="entry name" value="2Fe-2S ferredoxin-like"/>
    <property type="match status" value="1"/>
</dbReference>
<protein>
    <submittedName>
        <fullName evidence="3">2Fe-2S iron-sulfur cluster-binding protein</fullName>
    </submittedName>
</protein>